<feature type="transmembrane region" description="Helical" evidence="4">
    <location>
        <begin position="40"/>
        <end position="58"/>
    </location>
</feature>
<proteinExistence type="predicted"/>
<dbReference type="Gene3D" id="1.10.1420.10">
    <property type="match status" value="1"/>
</dbReference>
<dbReference type="InterPro" id="IPR000432">
    <property type="entry name" value="DNA_mismatch_repair_MutS_C"/>
</dbReference>
<keyword evidence="4" id="KW-0472">Membrane</keyword>
<dbReference type="SUPFAM" id="SSF52540">
    <property type="entry name" value="P-loop containing nucleoside triphosphate hydrolases"/>
    <property type="match status" value="1"/>
</dbReference>
<sequence length="600" mass="67515">MKGNKRITGSDDMKQDFYTNLQAEKQHHWETAEKQSARYTLYRTICFFALVFACAGAYDGLTGAGILAVLLLFLFIGLVRQHSKLKKQLQLTQNALAVITEYLSRFNGKWQESGDKGADFLSKRPQDIDLHIFGPASLYQYLCCCRTALGRHKLAKALTVTPPQPAAIPQRQKAVAELIERQRLCVELLALSRRLPAGHDTTTLIAEITSERPHSISYVLQRTAWLLPLLTLSSGGLALADLLNWQIPGLLVLLQFALAMLFHRQNQAILAPLMSINQELHAYQDLFIHIEETNFTNKSLQKIADALSRDAAPALQKLARLADHVNLCRNLFFFVFGNALLLWDCHCAARFGRWQDNAAQNLKNWLDCWAEMELYISLAMVGQTRENYTFPKLLAGAPALKTTGLTSLLLNEKKAIPNDSTMQAETRIITGSNMSGKTTYMRTLASSLVLAYAGAPVCAQTFACTPMHIFTSIQVHDDQSQGISTFYAELLRIKQMVDFSQKKLPMFIAIDEIFKGTNSADRIIGAREAIKRLTRPYAITLVSTHDFELCDLQSPNEIPVTNYHFAEYYEDNKIKFDYKIKNGRCQTTNAQYLLKMAGIL</sequence>
<dbReference type="GO" id="GO:0140664">
    <property type="term" value="F:ATP-dependent DNA damage sensor activity"/>
    <property type="evidence" value="ECO:0007669"/>
    <property type="project" value="InterPro"/>
</dbReference>
<evidence type="ECO:0000256" key="3">
    <source>
        <dbReference type="ARBA" id="ARBA00023125"/>
    </source>
</evidence>
<evidence type="ECO:0000259" key="5">
    <source>
        <dbReference type="SMART" id="SM00534"/>
    </source>
</evidence>
<dbReference type="SMART" id="SM00534">
    <property type="entry name" value="MUTSac"/>
    <property type="match status" value="1"/>
</dbReference>
<dbReference type="PANTHER" id="PTHR11361:SF99">
    <property type="entry name" value="DNA MISMATCH REPAIR PROTEIN"/>
    <property type="match status" value="1"/>
</dbReference>
<dbReference type="EMBL" id="SVBY01000081">
    <property type="protein sequence ID" value="MBE6093406.1"/>
    <property type="molecule type" value="Genomic_DNA"/>
</dbReference>
<protein>
    <submittedName>
        <fullName evidence="6">DNA mismatch repair protein MutS</fullName>
    </submittedName>
</protein>
<dbReference type="GO" id="GO:0005524">
    <property type="term" value="F:ATP binding"/>
    <property type="evidence" value="ECO:0007669"/>
    <property type="project" value="UniProtKB-KW"/>
</dbReference>
<dbReference type="GO" id="GO:0005829">
    <property type="term" value="C:cytosol"/>
    <property type="evidence" value="ECO:0007669"/>
    <property type="project" value="TreeGrafter"/>
</dbReference>
<dbReference type="Pfam" id="PF00488">
    <property type="entry name" value="MutS_V"/>
    <property type="match status" value="1"/>
</dbReference>
<keyword evidence="1" id="KW-0547">Nucleotide-binding</keyword>
<evidence type="ECO:0000256" key="2">
    <source>
        <dbReference type="ARBA" id="ARBA00022840"/>
    </source>
</evidence>
<dbReference type="SUPFAM" id="SSF48334">
    <property type="entry name" value="DNA repair protein MutS, domain III"/>
    <property type="match status" value="1"/>
</dbReference>
<keyword evidence="4" id="KW-0812">Transmembrane</keyword>
<evidence type="ECO:0000313" key="6">
    <source>
        <dbReference type="EMBL" id="MBE6093406.1"/>
    </source>
</evidence>
<gene>
    <name evidence="6" type="ORF">E7201_09620</name>
</gene>
<keyword evidence="3" id="KW-0238">DNA-binding</keyword>
<dbReference type="Proteomes" id="UP000761380">
    <property type="component" value="Unassembled WGS sequence"/>
</dbReference>
<dbReference type="GO" id="GO:0030983">
    <property type="term" value="F:mismatched DNA binding"/>
    <property type="evidence" value="ECO:0007669"/>
    <property type="project" value="InterPro"/>
</dbReference>
<dbReference type="GO" id="GO:0006298">
    <property type="term" value="P:mismatch repair"/>
    <property type="evidence" value="ECO:0007669"/>
    <property type="project" value="InterPro"/>
</dbReference>
<evidence type="ECO:0000256" key="1">
    <source>
        <dbReference type="ARBA" id="ARBA00022741"/>
    </source>
</evidence>
<feature type="domain" description="DNA mismatch repair proteins mutS family" evidence="5">
    <location>
        <begin position="424"/>
        <end position="599"/>
    </location>
</feature>
<comment type="caution">
    <text evidence="6">The sequence shown here is derived from an EMBL/GenBank/DDBJ whole genome shotgun (WGS) entry which is preliminary data.</text>
</comment>
<evidence type="ECO:0000256" key="4">
    <source>
        <dbReference type="SAM" id="Phobius"/>
    </source>
</evidence>
<dbReference type="InterPro" id="IPR045076">
    <property type="entry name" value="MutS"/>
</dbReference>
<name>A0A927WRX9_SELRU</name>
<dbReference type="InterPro" id="IPR027417">
    <property type="entry name" value="P-loop_NTPase"/>
</dbReference>
<evidence type="ECO:0000313" key="7">
    <source>
        <dbReference type="Proteomes" id="UP000761380"/>
    </source>
</evidence>
<accession>A0A927WRX9</accession>
<keyword evidence="2" id="KW-0067">ATP-binding</keyword>
<organism evidence="6 7">
    <name type="scientific">Selenomonas ruminantium</name>
    <dbReference type="NCBI Taxonomy" id="971"/>
    <lineage>
        <taxon>Bacteria</taxon>
        <taxon>Bacillati</taxon>
        <taxon>Bacillota</taxon>
        <taxon>Negativicutes</taxon>
        <taxon>Selenomonadales</taxon>
        <taxon>Selenomonadaceae</taxon>
        <taxon>Selenomonas</taxon>
    </lineage>
</organism>
<dbReference type="AlphaFoldDB" id="A0A927WRX9"/>
<reference evidence="6" key="1">
    <citation type="submission" date="2019-04" db="EMBL/GenBank/DDBJ databases">
        <title>Evolution of Biomass-Degrading Anaerobic Consortia Revealed by Metagenomics.</title>
        <authorList>
            <person name="Peng X."/>
        </authorList>
    </citation>
    <scope>NUCLEOTIDE SEQUENCE</scope>
    <source>
        <strain evidence="6">SIG240</strain>
    </source>
</reference>
<dbReference type="PANTHER" id="PTHR11361">
    <property type="entry name" value="DNA MISMATCH REPAIR PROTEIN MUTS FAMILY MEMBER"/>
    <property type="match status" value="1"/>
</dbReference>
<dbReference type="Gene3D" id="3.40.50.300">
    <property type="entry name" value="P-loop containing nucleotide triphosphate hydrolases"/>
    <property type="match status" value="1"/>
</dbReference>
<keyword evidence="4" id="KW-1133">Transmembrane helix</keyword>
<dbReference type="InterPro" id="IPR036187">
    <property type="entry name" value="DNA_mismatch_repair_MutS_sf"/>
</dbReference>